<keyword evidence="1" id="KW-0472">Membrane</keyword>
<evidence type="ECO:0000313" key="3">
    <source>
        <dbReference type="Proteomes" id="UP000235145"/>
    </source>
</evidence>
<protein>
    <submittedName>
        <fullName evidence="2">Uncharacterized protein</fullName>
    </submittedName>
</protein>
<dbReference type="AlphaFoldDB" id="A0A9R1UTE2"/>
<proteinExistence type="predicted"/>
<evidence type="ECO:0000256" key="1">
    <source>
        <dbReference type="SAM" id="Phobius"/>
    </source>
</evidence>
<dbReference type="EMBL" id="NBSK02000008">
    <property type="protein sequence ID" value="KAJ0193198.1"/>
    <property type="molecule type" value="Genomic_DNA"/>
</dbReference>
<keyword evidence="3" id="KW-1185">Reference proteome</keyword>
<gene>
    <name evidence="2" type="ORF">LSAT_V11C800393310</name>
</gene>
<dbReference type="Proteomes" id="UP000235145">
    <property type="component" value="Unassembled WGS sequence"/>
</dbReference>
<keyword evidence="1" id="KW-0812">Transmembrane</keyword>
<sequence length="99" mass="10884">MVLNHGALSDVGFPNIKYYSGLVIILLKMLPTLSSLYHNNVIARFNEIVTRPLMDGALDTFNSERKVSTHYNVVANIAASVVLSDGLNSVDRFASTTRN</sequence>
<evidence type="ECO:0000313" key="2">
    <source>
        <dbReference type="EMBL" id="KAJ0193198.1"/>
    </source>
</evidence>
<reference evidence="2 3" key="1">
    <citation type="journal article" date="2017" name="Nat. Commun.">
        <title>Genome assembly with in vitro proximity ligation data and whole-genome triplication in lettuce.</title>
        <authorList>
            <person name="Reyes-Chin-Wo S."/>
            <person name="Wang Z."/>
            <person name="Yang X."/>
            <person name="Kozik A."/>
            <person name="Arikit S."/>
            <person name="Song C."/>
            <person name="Xia L."/>
            <person name="Froenicke L."/>
            <person name="Lavelle D.O."/>
            <person name="Truco M.J."/>
            <person name="Xia R."/>
            <person name="Zhu S."/>
            <person name="Xu C."/>
            <person name="Xu H."/>
            <person name="Xu X."/>
            <person name="Cox K."/>
            <person name="Korf I."/>
            <person name="Meyers B.C."/>
            <person name="Michelmore R.W."/>
        </authorList>
    </citation>
    <scope>NUCLEOTIDE SEQUENCE [LARGE SCALE GENOMIC DNA]</scope>
    <source>
        <strain evidence="3">cv. Salinas</strain>
        <tissue evidence="2">Seedlings</tissue>
    </source>
</reference>
<accession>A0A9R1UTE2</accession>
<comment type="caution">
    <text evidence="2">The sequence shown here is derived from an EMBL/GenBank/DDBJ whole genome shotgun (WGS) entry which is preliminary data.</text>
</comment>
<keyword evidence="1" id="KW-1133">Transmembrane helix</keyword>
<name>A0A9R1UTE2_LACSA</name>
<organism evidence="2 3">
    <name type="scientific">Lactuca sativa</name>
    <name type="common">Garden lettuce</name>
    <dbReference type="NCBI Taxonomy" id="4236"/>
    <lineage>
        <taxon>Eukaryota</taxon>
        <taxon>Viridiplantae</taxon>
        <taxon>Streptophyta</taxon>
        <taxon>Embryophyta</taxon>
        <taxon>Tracheophyta</taxon>
        <taxon>Spermatophyta</taxon>
        <taxon>Magnoliopsida</taxon>
        <taxon>eudicotyledons</taxon>
        <taxon>Gunneridae</taxon>
        <taxon>Pentapetalae</taxon>
        <taxon>asterids</taxon>
        <taxon>campanulids</taxon>
        <taxon>Asterales</taxon>
        <taxon>Asteraceae</taxon>
        <taxon>Cichorioideae</taxon>
        <taxon>Cichorieae</taxon>
        <taxon>Lactucinae</taxon>
        <taxon>Lactuca</taxon>
    </lineage>
</organism>
<feature type="transmembrane region" description="Helical" evidence="1">
    <location>
        <begin position="18"/>
        <end position="37"/>
    </location>
</feature>